<comment type="caution">
    <text evidence="2">The sequence shown here is derived from an EMBL/GenBank/DDBJ whole genome shotgun (WGS) entry which is preliminary data.</text>
</comment>
<feature type="domain" description="ASCH" evidence="1">
    <location>
        <begin position="32"/>
        <end position="155"/>
    </location>
</feature>
<dbReference type="CDD" id="cd06553">
    <property type="entry name" value="ASCH_Ef3133_like"/>
    <property type="match status" value="1"/>
</dbReference>
<gene>
    <name evidence="2" type="ORF">HMPREF1168_00197</name>
</gene>
<dbReference type="PIRSF" id="PIRSF021320">
    <property type="entry name" value="DUF984"/>
    <property type="match status" value="1"/>
</dbReference>
<dbReference type="Pfam" id="PF04266">
    <property type="entry name" value="ASCH"/>
    <property type="match status" value="1"/>
</dbReference>
<dbReference type="HOGENOM" id="CLU_102450_0_0_6"/>
<dbReference type="PANTHER" id="PTHR39203">
    <property type="entry name" value="CYTOPLASMIC PROTEIN-RELATED"/>
    <property type="match status" value="1"/>
</dbReference>
<evidence type="ECO:0000259" key="1">
    <source>
        <dbReference type="SMART" id="SM01022"/>
    </source>
</evidence>
<dbReference type="Gene3D" id="3.10.400.10">
    <property type="entry name" value="Sulfate adenylyltransferase"/>
    <property type="match status" value="1"/>
</dbReference>
<dbReference type="SUPFAM" id="SSF88697">
    <property type="entry name" value="PUA domain-like"/>
    <property type="match status" value="1"/>
</dbReference>
<dbReference type="InterPro" id="IPR015947">
    <property type="entry name" value="PUA-like_sf"/>
</dbReference>
<dbReference type="PANTHER" id="PTHR39203:SF1">
    <property type="entry name" value="CYTOPLASMIC PROTEIN"/>
    <property type="match status" value="1"/>
</dbReference>
<dbReference type="EMBL" id="AGWU01000003">
    <property type="protein sequence ID" value="EKB24788.1"/>
    <property type="molecule type" value="Genomic_DNA"/>
</dbReference>
<dbReference type="RefSeq" id="WP_005341264.1">
    <property type="nucleotide sequence ID" value="NZ_JH823256.1"/>
</dbReference>
<sequence>MVESMNLACSALAESYLLSLPVAARARHVSADYFCADEHNANLCAELVAAGRKRATCSLAYWYLEKGERMPEQGDLLVVTDWSGHPKALVELVSVTLCPFDEIDAAFAAEEGEGDGSLAWWRKAHKAFFECEMKVEGGEFDEHATLVLERFRVVALPQ</sequence>
<dbReference type="Proteomes" id="UP000006087">
    <property type="component" value="Unassembled WGS sequence"/>
</dbReference>
<accession>K1JE06</accession>
<proteinExistence type="predicted"/>
<dbReference type="SMART" id="SM01022">
    <property type="entry name" value="ASCH"/>
    <property type="match status" value="1"/>
</dbReference>
<organism evidence="2 3">
    <name type="scientific">Aeromonas veronii AMC34</name>
    <dbReference type="NCBI Taxonomy" id="1073383"/>
    <lineage>
        <taxon>Bacteria</taxon>
        <taxon>Pseudomonadati</taxon>
        <taxon>Pseudomonadota</taxon>
        <taxon>Gammaproteobacteria</taxon>
        <taxon>Aeromonadales</taxon>
        <taxon>Aeromonadaceae</taxon>
        <taxon>Aeromonas</taxon>
    </lineage>
</organism>
<evidence type="ECO:0000313" key="3">
    <source>
        <dbReference type="Proteomes" id="UP000006087"/>
    </source>
</evidence>
<dbReference type="InterPro" id="IPR009326">
    <property type="entry name" value="DUF984"/>
</dbReference>
<evidence type="ECO:0000313" key="2">
    <source>
        <dbReference type="EMBL" id="EKB24788.1"/>
    </source>
</evidence>
<reference evidence="2 3" key="1">
    <citation type="submission" date="2012-06" db="EMBL/GenBank/DDBJ databases">
        <title>The Genome Sequence of Aeromonas veronii AMC34.</title>
        <authorList>
            <consortium name="The Broad Institute Genome Sequencing Platform"/>
            <person name="Earl A."/>
            <person name="Ward D."/>
            <person name="Feldgarden M."/>
            <person name="Gevers D."/>
            <person name="Graf J."/>
            <person name="Tomasi A."/>
            <person name="Horneman A."/>
            <person name="Walker B."/>
            <person name="Young S.K."/>
            <person name="Zeng Q."/>
            <person name="Gargeya S."/>
            <person name="Fitzgerald M."/>
            <person name="Haas B."/>
            <person name="Abouelleil A."/>
            <person name="Alvarado L."/>
            <person name="Arachchi H.M."/>
            <person name="Berlin A.M."/>
            <person name="Chapman S.B."/>
            <person name="Goldberg J."/>
            <person name="Griggs A."/>
            <person name="Gujja S."/>
            <person name="Hansen M."/>
            <person name="Howarth C."/>
            <person name="Imamovic A."/>
            <person name="Larimer J."/>
            <person name="McCowan C."/>
            <person name="Montmayeur A."/>
            <person name="Murphy C."/>
            <person name="Neiman D."/>
            <person name="Pearson M."/>
            <person name="Priest M."/>
            <person name="Roberts A."/>
            <person name="Saif S."/>
            <person name="Shea T."/>
            <person name="Sisk P."/>
            <person name="Sykes S."/>
            <person name="Wortman J."/>
            <person name="Nusbaum C."/>
            <person name="Birren B."/>
        </authorList>
    </citation>
    <scope>NUCLEOTIDE SEQUENCE [LARGE SCALE GENOMIC DNA]</scope>
    <source>
        <strain evidence="2 3">AMC34</strain>
    </source>
</reference>
<protein>
    <recommendedName>
        <fullName evidence="1">ASCH domain-containing protein</fullName>
    </recommendedName>
</protein>
<dbReference type="InterPro" id="IPR007374">
    <property type="entry name" value="ASCH_domain"/>
</dbReference>
<dbReference type="AlphaFoldDB" id="K1JE06"/>
<dbReference type="PATRIC" id="fig|1073383.3.peg.201"/>
<name>K1JE06_AERVE</name>